<feature type="non-terminal residue" evidence="4">
    <location>
        <position position="1"/>
    </location>
</feature>
<reference evidence="4 5" key="1">
    <citation type="submission" date="2020-03" db="EMBL/GenBank/DDBJ databases">
        <title>Tamlana sp. nov, isolated from XXX.</title>
        <authorList>
            <person name="Cao W.R."/>
        </authorList>
    </citation>
    <scope>NUCLEOTIDE SEQUENCE [LARGE SCALE GENOMIC DNA]</scope>
    <source>
        <strain evidence="4 5">HST1-43</strain>
    </source>
</reference>
<gene>
    <name evidence="4" type="ORF">HC176_17395</name>
</gene>
<keyword evidence="2" id="KW-0326">Glycosidase</keyword>
<evidence type="ECO:0000256" key="1">
    <source>
        <dbReference type="ARBA" id="ARBA00007806"/>
    </source>
</evidence>
<evidence type="ECO:0000313" key="4">
    <source>
        <dbReference type="EMBL" id="NJX17250.1"/>
    </source>
</evidence>
<dbReference type="Proteomes" id="UP000760545">
    <property type="component" value="Unassembled WGS sequence"/>
</dbReference>
<sequence>YYFMYGQDLKEVIKSYTKLTGKPIMPPNWALGWSQSRGMLVNEELTREIAAEYRKRDIPIDIIYQDIGWVEGLQNFEWRKDRYDNPKKMLSDLAEDGFKVIISQDPVISPAVEDQWQEAAKKGFLAT</sequence>
<dbReference type="Pfam" id="PF01055">
    <property type="entry name" value="Glyco_hydro_31_2nd"/>
    <property type="match status" value="1"/>
</dbReference>
<protein>
    <submittedName>
        <fullName evidence="4">Glycosyl hydrolase family 31</fullName>
    </submittedName>
</protein>
<evidence type="ECO:0000313" key="5">
    <source>
        <dbReference type="Proteomes" id="UP000760545"/>
    </source>
</evidence>
<dbReference type="SUPFAM" id="SSF51445">
    <property type="entry name" value="(Trans)glycosidases"/>
    <property type="match status" value="1"/>
</dbReference>
<feature type="domain" description="Glycoside hydrolase family 31 TIM barrel" evidence="3">
    <location>
        <begin position="23"/>
        <end position="125"/>
    </location>
</feature>
<dbReference type="EMBL" id="JAAVJS010000419">
    <property type="protein sequence ID" value="NJX17250.1"/>
    <property type="molecule type" value="Genomic_DNA"/>
</dbReference>
<dbReference type="InterPro" id="IPR000322">
    <property type="entry name" value="Glyco_hydro_31_TIM"/>
</dbReference>
<accession>A0ABX1DG17</accession>
<name>A0ABX1DG17_9FLAO</name>
<comment type="similarity">
    <text evidence="1 2">Belongs to the glycosyl hydrolase 31 family.</text>
</comment>
<dbReference type="PANTHER" id="PTHR22762:SF166">
    <property type="entry name" value="ALPHA-GLUCOSIDASE"/>
    <property type="match status" value="1"/>
</dbReference>
<feature type="non-terminal residue" evidence="4">
    <location>
        <position position="127"/>
    </location>
</feature>
<evidence type="ECO:0000256" key="2">
    <source>
        <dbReference type="RuleBase" id="RU361185"/>
    </source>
</evidence>
<keyword evidence="2 4" id="KW-0378">Hydrolase</keyword>
<keyword evidence="5" id="KW-1185">Reference proteome</keyword>
<comment type="caution">
    <text evidence="4">The sequence shown here is derived from an EMBL/GenBank/DDBJ whole genome shotgun (WGS) entry which is preliminary data.</text>
</comment>
<evidence type="ECO:0000259" key="3">
    <source>
        <dbReference type="Pfam" id="PF01055"/>
    </source>
</evidence>
<dbReference type="PANTHER" id="PTHR22762">
    <property type="entry name" value="ALPHA-GLUCOSIDASE"/>
    <property type="match status" value="1"/>
</dbReference>
<dbReference type="GO" id="GO:0016787">
    <property type="term" value="F:hydrolase activity"/>
    <property type="evidence" value="ECO:0007669"/>
    <property type="project" value="UniProtKB-KW"/>
</dbReference>
<dbReference type="RefSeq" id="WP_245234952.1">
    <property type="nucleotide sequence ID" value="NZ_JAAVJS010000419.1"/>
</dbReference>
<dbReference type="Gene3D" id="3.20.20.80">
    <property type="entry name" value="Glycosidases"/>
    <property type="match status" value="1"/>
</dbReference>
<dbReference type="InterPro" id="IPR017853">
    <property type="entry name" value="GH"/>
</dbReference>
<organism evidence="4 5">
    <name type="scientific">Tamlana crocina</name>
    <dbReference type="NCBI Taxonomy" id="393006"/>
    <lineage>
        <taxon>Bacteria</taxon>
        <taxon>Pseudomonadati</taxon>
        <taxon>Bacteroidota</taxon>
        <taxon>Flavobacteriia</taxon>
        <taxon>Flavobacteriales</taxon>
        <taxon>Flavobacteriaceae</taxon>
        <taxon>Tamlana</taxon>
    </lineage>
</organism>
<proteinExistence type="inferred from homology"/>